<feature type="transmembrane region" description="Helical" evidence="2">
    <location>
        <begin position="119"/>
        <end position="138"/>
    </location>
</feature>
<feature type="transmembrane region" description="Helical" evidence="2">
    <location>
        <begin position="78"/>
        <end position="98"/>
    </location>
</feature>
<accession>A0A7W2R4W4</accession>
<name>A0A7W2R4W4_9FLAO</name>
<dbReference type="EMBL" id="JACGLT010000016">
    <property type="protein sequence ID" value="MBA6154274.1"/>
    <property type="molecule type" value="Genomic_DNA"/>
</dbReference>
<protein>
    <recommendedName>
        <fullName evidence="5">DUF2254 domain-containing protein</fullName>
    </recommendedName>
</protein>
<keyword evidence="2" id="KW-0812">Transmembrane</keyword>
<feature type="transmembrane region" description="Helical" evidence="2">
    <location>
        <begin position="150"/>
        <end position="169"/>
    </location>
</feature>
<gene>
    <name evidence="3" type="ORF">H3Z82_16225</name>
</gene>
<evidence type="ECO:0000313" key="3">
    <source>
        <dbReference type="EMBL" id="MBA6154274.1"/>
    </source>
</evidence>
<evidence type="ECO:0000256" key="1">
    <source>
        <dbReference type="SAM" id="Coils"/>
    </source>
</evidence>
<organism evidence="3 4">
    <name type="scientific">Gelidibacter maritimus</name>
    <dbReference type="NCBI Taxonomy" id="2761487"/>
    <lineage>
        <taxon>Bacteria</taxon>
        <taxon>Pseudomonadati</taxon>
        <taxon>Bacteroidota</taxon>
        <taxon>Flavobacteriia</taxon>
        <taxon>Flavobacteriales</taxon>
        <taxon>Flavobacteriaceae</taxon>
        <taxon>Gelidibacter</taxon>
    </lineage>
</organism>
<keyword evidence="4" id="KW-1185">Reference proteome</keyword>
<evidence type="ECO:0008006" key="5">
    <source>
        <dbReference type="Google" id="ProtNLM"/>
    </source>
</evidence>
<dbReference type="AlphaFoldDB" id="A0A7W2R4W4"/>
<sequence length="357" mass="43329">MSLYKEIRKDLKKEFPKIHSDNNRTYHKIIQNIFNAGFWKILVSYSILISVVVFYSKYIDFDFLKILEINFSDNVKTFTTGIITLVSINLFVTNFLFTHLKDERDDMQPIIDERVNFKFITYLGFTIIICILFLYFLAPSINEQNIKSNILIFLFLSFILYIFQLIFLYKKVFNFIHKTKRKKIIEETLMSEFSQAFYSDYLKREFKKRYRNLMIEILGFKYYNPFIQKLEDKHQHFSIQNDKTKYLKDINSKRLLKKLQKNKSEKNFFIDLDLDQKFEANNSHSLLILENLPLKKVSRYFTFSTKKRFLEKYDQNQLDNLLQKTNKNTLSNNYIDLEENLNDLERMFDKYLELNYD</sequence>
<keyword evidence="2" id="KW-1133">Transmembrane helix</keyword>
<dbReference type="Proteomes" id="UP000541857">
    <property type="component" value="Unassembled WGS sequence"/>
</dbReference>
<feature type="transmembrane region" description="Helical" evidence="2">
    <location>
        <begin position="38"/>
        <end position="58"/>
    </location>
</feature>
<evidence type="ECO:0000313" key="4">
    <source>
        <dbReference type="Proteomes" id="UP000541857"/>
    </source>
</evidence>
<proteinExistence type="predicted"/>
<comment type="caution">
    <text evidence="3">The sequence shown here is derived from an EMBL/GenBank/DDBJ whole genome shotgun (WGS) entry which is preliminary data.</text>
</comment>
<evidence type="ECO:0000256" key="2">
    <source>
        <dbReference type="SAM" id="Phobius"/>
    </source>
</evidence>
<dbReference type="RefSeq" id="WP_182206549.1">
    <property type="nucleotide sequence ID" value="NZ_JACGLT010000016.1"/>
</dbReference>
<feature type="coiled-coil region" evidence="1">
    <location>
        <begin position="327"/>
        <end position="354"/>
    </location>
</feature>
<keyword evidence="2" id="KW-0472">Membrane</keyword>
<reference evidence="3 4" key="1">
    <citation type="submission" date="2020-07" db="EMBL/GenBank/DDBJ databases">
        <title>Bacterium isolated from marine sediment.</title>
        <authorList>
            <person name="Shang D."/>
        </authorList>
    </citation>
    <scope>NUCLEOTIDE SEQUENCE [LARGE SCALE GENOMIC DNA]</scope>
    <source>
        <strain evidence="3 4">F6074</strain>
    </source>
</reference>
<keyword evidence="1" id="KW-0175">Coiled coil</keyword>